<reference evidence="2 3" key="1">
    <citation type="submission" date="2018-04" db="EMBL/GenBank/DDBJ databases">
        <title>Halococcoides cellulosivorans gen. nov., sp. nov., an extremely halophilic cellulose-utilizing haloarchaeon from hypersaline lakes.</title>
        <authorList>
            <person name="Sorokin D.Y."/>
            <person name="Toshchakov S.V."/>
            <person name="Samarov N.I."/>
            <person name="Korzhenkov A."/>
            <person name="Kublanov I.V."/>
        </authorList>
    </citation>
    <scope>NUCLEOTIDE SEQUENCE [LARGE SCALE GENOMIC DNA]</scope>
    <source>
        <strain evidence="2 3">HArcel1</strain>
    </source>
</reference>
<feature type="transmembrane region" description="Helical" evidence="1">
    <location>
        <begin position="28"/>
        <end position="52"/>
    </location>
</feature>
<name>A0A2R4X0D3_9EURY</name>
<feature type="transmembrane region" description="Helical" evidence="1">
    <location>
        <begin position="356"/>
        <end position="377"/>
    </location>
</feature>
<dbReference type="Proteomes" id="UP000244727">
    <property type="component" value="Chromosome"/>
</dbReference>
<feature type="transmembrane region" description="Helical" evidence="1">
    <location>
        <begin position="148"/>
        <end position="179"/>
    </location>
</feature>
<sequence length="545" mass="54637">MTRHGIALVALTELRRSWRQLRDSARGVLLIVGGLLFGLFYGLIAGGGGFFLAANLAGPDPSEFGQIAFAAAPAGLVGFIAFVVFQRAIKKTGEPDGLDGLLTATDHRTVTLGVVLAETGRVIASLGVIGLAGAIGVGAGVASTRPSIAGAVVSGLLAASAVGLSVLALTIATVAWAYALGQAARYVLARSRFVSRHRSILGIATTLVGLTLWIGFINAPGGQSQAAALAAQTPLGWWPDLVGLVVPGLPADPLRGLVGAGVLGVAMLTGPLATVEATGRTWYLDSVQIEASASSARWTDWLLPSVLPPSGAAVARKSWLRALRSPFIVQFAIFPYFFLIYQITPAFAGDPIPPTLAVSAGLATAVGAGAAFSLNPLGGEGDVLPVVLIAAPSGTAFVTGLALAGALPGVVLTVIFVGVLGIALGTAPLVLATGGALAVASALALPAIATGIGAYLPKFETNEVSGTEVVVPSGWAFAGYLLVAGVVLAPGLVGTYAAGPLADLIGVSVTPVAITGLVASITLLAVCGVASLAVAARRFERYTLA</sequence>
<feature type="transmembrane region" description="Helical" evidence="1">
    <location>
        <begin position="64"/>
        <end position="85"/>
    </location>
</feature>
<feature type="transmembrane region" description="Helical" evidence="1">
    <location>
        <begin position="122"/>
        <end position="142"/>
    </location>
</feature>
<proteinExistence type="predicted"/>
<accession>A0A2R4X0D3</accession>
<feature type="transmembrane region" description="Helical" evidence="1">
    <location>
        <begin position="200"/>
        <end position="219"/>
    </location>
</feature>
<feature type="transmembrane region" description="Helical" evidence="1">
    <location>
        <begin position="437"/>
        <end position="457"/>
    </location>
</feature>
<keyword evidence="1" id="KW-0812">Transmembrane</keyword>
<protein>
    <submittedName>
        <fullName evidence="2">Uncharacterized protein</fullName>
    </submittedName>
</protein>
<feature type="transmembrane region" description="Helical" evidence="1">
    <location>
        <begin position="327"/>
        <end position="344"/>
    </location>
</feature>
<dbReference type="RefSeq" id="WP_108381631.1">
    <property type="nucleotide sequence ID" value="NZ_CP028858.1"/>
</dbReference>
<keyword evidence="1" id="KW-0472">Membrane</keyword>
<dbReference type="KEGG" id="harc:HARCEL1_05870"/>
<organism evidence="2 3">
    <name type="scientific">Halococcoides cellulosivorans</name>
    <dbReference type="NCBI Taxonomy" id="1679096"/>
    <lineage>
        <taxon>Archaea</taxon>
        <taxon>Methanobacteriati</taxon>
        <taxon>Methanobacteriota</taxon>
        <taxon>Stenosarchaea group</taxon>
        <taxon>Halobacteria</taxon>
        <taxon>Halobacteriales</taxon>
        <taxon>Haloarculaceae</taxon>
        <taxon>Halococcoides</taxon>
    </lineage>
</organism>
<dbReference type="GeneID" id="36512015"/>
<feature type="transmembrane region" description="Helical" evidence="1">
    <location>
        <begin position="513"/>
        <end position="536"/>
    </location>
</feature>
<evidence type="ECO:0000256" key="1">
    <source>
        <dbReference type="SAM" id="Phobius"/>
    </source>
</evidence>
<feature type="transmembrane region" description="Helical" evidence="1">
    <location>
        <begin position="410"/>
        <end position="431"/>
    </location>
</feature>
<evidence type="ECO:0000313" key="3">
    <source>
        <dbReference type="Proteomes" id="UP000244727"/>
    </source>
</evidence>
<feature type="transmembrane region" description="Helical" evidence="1">
    <location>
        <begin position="469"/>
        <end position="493"/>
    </location>
</feature>
<keyword evidence="1" id="KW-1133">Transmembrane helix</keyword>
<dbReference type="EMBL" id="CP028858">
    <property type="protein sequence ID" value="AWB27262.1"/>
    <property type="molecule type" value="Genomic_DNA"/>
</dbReference>
<dbReference type="AlphaFoldDB" id="A0A2R4X0D3"/>
<evidence type="ECO:0000313" key="2">
    <source>
        <dbReference type="EMBL" id="AWB27262.1"/>
    </source>
</evidence>
<gene>
    <name evidence="2" type="ORF">HARCEL1_05870</name>
</gene>
<keyword evidence="3" id="KW-1185">Reference proteome</keyword>
<feature type="transmembrane region" description="Helical" evidence="1">
    <location>
        <begin position="383"/>
        <end position="403"/>
    </location>
</feature>